<protein>
    <recommendedName>
        <fullName evidence="1">SERTA domain-containing protein</fullName>
    </recommendedName>
</protein>
<sequence length="188" mass="21974">MSSGTVPNITVCCFTLAEDSSAVGKEMASEQLALLCYPSAQLCVGPYFKRKYAEEEDVHKEYEQYFPKHLILPEDRTCILKLSLEKLRFLEDPETYLRRSVLINNLLRKIHLEVEKESYDYFKDEPCCRTAYADARKRLKLMVQDCCSQSIYYEELHSYHIVPYPTENVIYGIGYTRSRLEQNSQVLI</sequence>
<comment type="caution">
    <text evidence="2">The sequence shown here is derived from an EMBL/GenBank/DDBJ whole genome shotgun (WGS) entry which is preliminary data.</text>
</comment>
<dbReference type="AlphaFoldDB" id="A0AAV7N3N8"/>
<evidence type="ECO:0000313" key="2">
    <source>
        <dbReference type="EMBL" id="KAJ1107818.1"/>
    </source>
</evidence>
<gene>
    <name evidence="2" type="ORF">NDU88_005207</name>
</gene>
<keyword evidence="3" id="KW-1185">Reference proteome</keyword>
<dbReference type="Proteomes" id="UP001066276">
    <property type="component" value="Chromosome 9"/>
</dbReference>
<dbReference type="PROSITE" id="PS51053">
    <property type="entry name" value="SERTA"/>
    <property type="match status" value="1"/>
</dbReference>
<dbReference type="PANTHER" id="PTHR47888">
    <property type="entry name" value="UPF0730 PROTEIN ENCODED BY LINC00643-RELATED"/>
    <property type="match status" value="1"/>
</dbReference>
<dbReference type="Pfam" id="PF15827">
    <property type="entry name" value="UPF0730"/>
    <property type="match status" value="1"/>
</dbReference>
<organism evidence="2 3">
    <name type="scientific">Pleurodeles waltl</name>
    <name type="common">Iberian ribbed newt</name>
    <dbReference type="NCBI Taxonomy" id="8319"/>
    <lineage>
        <taxon>Eukaryota</taxon>
        <taxon>Metazoa</taxon>
        <taxon>Chordata</taxon>
        <taxon>Craniata</taxon>
        <taxon>Vertebrata</taxon>
        <taxon>Euteleostomi</taxon>
        <taxon>Amphibia</taxon>
        <taxon>Batrachia</taxon>
        <taxon>Caudata</taxon>
        <taxon>Salamandroidea</taxon>
        <taxon>Salamandridae</taxon>
        <taxon>Pleurodelinae</taxon>
        <taxon>Pleurodeles</taxon>
    </lineage>
</organism>
<dbReference type="EMBL" id="JANPWB010000013">
    <property type="protein sequence ID" value="KAJ1107818.1"/>
    <property type="molecule type" value="Genomic_DNA"/>
</dbReference>
<evidence type="ECO:0000313" key="3">
    <source>
        <dbReference type="Proteomes" id="UP001066276"/>
    </source>
</evidence>
<name>A0AAV7N3N8_PLEWA</name>
<evidence type="ECO:0000259" key="1">
    <source>
        <dbReference type="PROSITE" id="PS51053"/>
    </source>
</evidence>
<dbReference type="Pfam" id="PF06031">
    <property type="entry name" value="SERTA"/>
    <property type="match status" value="1"/>
</dbReference>
<accession>A0AAV7N3N8</accession>
<dbReference type="InterPro" id="IPR009263">
    <property type="entry name" value="SERTA_dom"/>
</dbReference>
<dbReference type="PANTHER" id="PTHR47888:SF1">
    <property type="entry name" value="SERTA DOMAIN-CONTAINING PROTEIN"/>
    <property type="match status" value="1"/>
</dbReference>
<feature type="domain" description="SERTA" evidence="1">
    <location>
        <begin position="72"/>
        <end position="118"/>
    </location>
</feature>
<reference evidence="2" key="1">
    <citation type="journal article" date="2022" name="bioRxiv">
        <title>Sequencing and chromosome-scale assembly of the giantPleurodeles waltlgenome.</title>
        <authorList>
            <person name="Brown T."/>
            <person name="Elewa A."/>
            <person name="Iarovenko S."/>
            <person name="Subramanian E."/>
            <person name="Araus A.J."/>
            <person name="Petzold A."/>
            <person name="Susuki M."/>
            <person name="Suzuki K.-i.T."/>
            <person name="Hayashi T."/>
            <person name="Toyoda A."/>
            <person name="Oliveira C."/>
            <person name="Osipova E."/>
            <person name="Leigh N.D."/>
            <person name="Simon A."/>
            <person name="Yun M.H."/>
        </authorList>
    </citation>
    <scope>NUCLEOTIDE SEQUENCE</scope>
    <source>
        <strain evidence="2">20211129_DDA</strain>
        <tissue evidence="2">Liver</tissue>
    </source>
</reference>
<proteinExistence type="predicted"/>